<dbReference type="Proteomes" id="UP000301751">
    <property type="component" value="Unassembled WGS sequence"/>
</dbReference>
<reference evidence="3" key="1">
    <citation type="submission" date="2019-03" db="EMBL/GenBank/DDBJ databases">
        <title>Aquabacterium pictum sp.nov., the first bacteriochlorophyll a-containing freshwater bacterium in the genus Aquabacterium of the class Betaproteobacteria.</title>
        <authorList>
            <person name="Hirose S."/>
            <person name="Tank M."/>
            <person name="Hara E."/>
            <person name="Tamaki H."/>
            <person name="Takaichi S."/>
            <person name="Haruta S."/>
            <person name="Hanada S."/>
        </authorList>
    </citation>
    <scope>NUCLEOTIDE SEQUENCE [LARGE SCALE GENOMIC DNA]</scope>
    <source>
        <strain evidence="3">W35</strain>
    </source>
</reference>
<protein>
    <recommendedName>
        <fullName evidence="1">MOSC domain-containing protein</fullName>
    </recommendedName>
</protein>
<dbReference type="PANTHER" id="PTHR36930:SF1">
    <property type="entry name" value="MOSC DOMAIN-CONTAINING PROTEIN"/>
    <property type="match status" value="1"/>
</dbReference>
<dbReference type="SUPFAM" id="SSF50800">
    <property type="entry name" value="PK beta-barrel domain-like"/>
    <property type="match status" value="1"/>
</dbReference>
<dbReference type="InterPro" id="IPR052716">
    <property type="entry name" value="MOSC_domain"/>
</dbReference>
<dbReference type="InterPro" id="IPR005302">
    <property type="entry name" value="MoCF_Sase_C"/>
</dbReference>
<dbReference type="PANTHER" id="PTHR36930">
    <property type="entry name" value="METAL-SULFUR CLUSTER BIOSYNTHESIS PROTEINS YUAD-RELATED"/>
    <property type="match status" value="1"/>
</dbReference>
<keyword evidence="3" id="KW-1185">Reference proteome</keyword>
<gene>
    <name evidence="2" type="ORF">AQPW35_04030</name>
</gene>
<name>A0A480AMR5_9BURK</name>
<accession>A0A480AMR5</accession>
<dbReference type="GO" id="GO:0003824">
    <property type="term" value="F:catalytic activity"/>
    <property type="evidence" value="ECO:0007669"/>
    <property type="project" value="InterPro"/>
</dbReference>
<sequence length="153" mass="16063">MTITHIFIRPPAGGPLQALTQADVVAGSGIEGDRYFGRQDEPGQNLTLVEAEVIEAFAQAHQRPLDMAITGRNLVTRGVQLNALVGQEFTIGGLRCRGVELCEPCLGLGDALQGPDLTPAQVVRWWAHRGGLRADVLVGGALAVGAPVLAVHG</sequence>
<dbReference type="Pfam" id="PF03473">
    <property type="entry name" value="MOSC"/>
    <property type="match status" value="1"/>
</dbReference>
<dbReference type="GO" id="GO:0030170">
    <property type="term" value="F:pyridoxal phosphate binding"/>
    <property type="evidence" value="ECO:0007669"/>
    <property type="project" value="InterPro"/>
</dbReference>
<evidence type="ECO:0000259" key="1">
    <source>
        <dbReference type="PROSITE" id="PS51340"/>
    </source>
</evidence>
<comment type="caution">
    <text evidence="2">The sequence shown here is derived from an EMBL/GenBank/DDBJ whole genome shotgun (WGS) entry which is preliminary data.</text>
</comment>
<dbReference type="RefSeq" id="WP_137731084.1">
    <property type="nucleotide sequence ID" value="NZ_BJCL01000001.1"/>
</dbReference>
<dbReference type="EMBL" id="BJCL01000001">
    <property type="protein sequence ID" value="GCL61322.1"/>
    <property type="molecule type" value="Genomic_DNA"/>
</dbReference>
<dbReference type="Gene3D" id="2.40.33.20">
    <property type="entry name" value="PK beta-barrel domain-like"/>
    <property type="match status" value="1"/>
</dbReference>
<feature type="domain" description="MOSC" evidence="1">
    <location>
        <begin position="17"/>
        <end position="151"/>
    </location>
</feature>
<dbReference type="PROSITE" id="PS51340">
    <property type="entry name" value="MOSC"/>
    <property type="match status" value="1"/>
</dbReference>
<dbReference type="GO" id="GO:0030151">
    <property type="term" value="F:molybdenum ion binding"/>
    <property type="evidence" value="ECO:0007669"/>
    <property type="project" value="InterPro"/>
</dbReference>
<dbReference type="OrthoDB" id="1550913at2"/>
<dbReference type="AlphaFoldDB" id="A0A480AMR5"/>
<dbReference type="InterPro" id="IPR011037">
    <property type="entry name" value="Pyrv_Knase-like_insert_dom_sf"/>
</dbReference>
<proteinExistence type="predicted"/>
<organism evidence="2 3">
    <name type="scientific">Pseudaquabacterium pictum</name>
    <dbReference type="NCBI Taxonomy" id="2315236"/>
    <lineage>
        <taxon>Bacteria</taxon>
        <taxon>Pseudomonadati</taxon>
        <taxon>Pseudomonadota</taxon>
        <taxon>Betaproteobacteria</taxon>
        <taxon>Burkholderiales</taxon>
        <taxon>Sphaerotilaceae</taxon>
        <taxon>Pseudaquabacterium</taxon>
    </lineage>
</organism>
<evidence type="ECO:0000313" key="2">
    <source>
        <dbReference type="EMBL" id="GCL61322.1"/>
    </source>
</evidence>
<evidence type="ECO:0000313" key="3">
    <source>
        <dbReference type="Proteomes" id="UP000301751"/>
    </source>
</evidence>